<accession>A0A7Y8C593</accession>
<protein>
    <submittedName>
        <fullName evidence="2">Uncharacterized protein</fullName>
    </submittedName>
</protein>
<organism evidence="2 3">
    <name type="scientific">Pseudomonas gingeri</name>
    <dbReference type="NCBI Taxonomy" id="117681"/>
    <lineage>
        <taxon>Bacteria</taxon>
        <taxon>Pseudomonadati</taxon>
        <taxon>Pseudomonadota</taxon>
        <taxon>Gammaproteobacteria</taxon>
        <taxon>Pseudomonadales</taxon>
        <taxon>Pseudomonadaceae</taxon>
        <taxon>Pseudomonas</taxon>
    </lineage>
</organism>
<evidence type="ECO:0000313" key="2">
    <source>
        <dbReference type="EMBL" id="NWC00531.1"/>
    </source>
</evidence>
<gene>
    <name evidence="2" type="ORF">HX882_32135</name>
</gene>
<feature type="transmembrane region" description="Helical" evidence="1">
    <location>
        <begin position="7"/>
        <end position="27"/>
    </location>
</feature>
<sequence length="134" mass="14624">MSNQRKCLTFALAPLVPSVFFLFELHLSDPRQAAFVLLFFIAFSYLPCLIFGVPLMKALQRYNSLDFVSLTLYGGLLGVVAFYAFGLVISVVLGSPKGVIPECREIFSGALLGVSMAAPFSLIAGLPILKMNKR</sequence>
<evidence type="ECO:0000313" key="3">
    <source>
        <dbReference type="Proteomes" id="UP000539985"/>
    </source>
</evidence>
<keyword evidence="1" id="KW-0472">Membrane</keyword>
<keyword evidence="1" id="KW-1133">Transmembrane helix</keyword>
<name>A0A7Y8C593_9PSED</name>
<dbReference type="Proteomes" id="UP000539985">
    <property type="component" value="Unassembled WGS sequence"/>
</dbReference>
<feature type="transmembrane region" description="Helical" evidence="1">
    <location>
        <begin position="106"/>
        <end position="129"/>
    </location>
</feature>
<dbReference type="RefSeq" id="WP_177105790.1">
    <property type="nucleotide sequence ID" value="NZ_JACAQB010000032.1"/>
</dbReference>
<comment type="caution">
    <text evidence="2">The sequence shown here is derived from an EMBL/GenBank/DDBJ whole genome shotgun (WGS) entry which is preliminary data.</text>
</comment>
<dbReference type="AlphaFoldDB" id="A0A7Y8C593"/>
<reference evidence="2 3" key="1">
    <citation type="submission" date="2020-04" db="EMBL/GenBank/DDBJ databases">
        <title>Molecular characterization of pseudomonads from Agaricus bisporus reveal novel blotch 2 pathogens in Western Europe.</title>
        <authorList>
            <person name="Taparia T."/>
            <person name="Krijger M."/>
            <person name="Haynes E."/>
            <person name="Elpinstone J.G."/>
            <person name="Noble R."/>
            <person name="Van Der Wolf J."/>
        </authorList>
    </citation>
    <scope>NUCLEOTIDE SEQUENCE [LARGE SCALE GENOMIC DNA]</scope>
    <source>
        <strain evidence="2 3">H7001</strain>
    </source>
</reference>
<evidence type="ECO:0000256" key="1">
    <source>
        <dbReference type="SAM" id="Phobius"/>
    </source>
</evidence>
<proteinExistence type="predicted"/>
<feature type="transmembrane region" description="Helical" evidence="1">
    <location>
        <begin position="67"/>
        <end position="94"/>
    </location>
</feature>
<feature type="transmembrane region" description="Helical" evidence="1">
    <location>
        <begin position="33"/>
        <end position="55"/>
    </location>
</feature>
<dbReference type="EMBL" id="JACAQB010000032">
    <property type="protein sequence ID" value="NWC00531.1"/>
    <property type="molecule type" value="Genomic_DNA"/>
</dbReference>
<keyword evidence="1" id="KW-0812">Transmembrane</keyword>